<feature type="transmembrane region" description="Helical" evidence="1">
    <location>
        <begin position="885"/>
        <end position="903"/>
    </location>
</feature>
<feature type="transmembrane region" description="Helical" evidence="1">
    <location>
        <begin position="923"/>
        <end position="941"/>
    </location>
</feature>
<feature type="transmembrane region" description="Helical" evidence="1">
    <location>
        <begin position="109"/>
        <end position="129"/>
    </location>
</feature>
<keyword evidence="1" id="KW-1133">Transmembrane helix</keyword>
<feature type="transmembrane region" description="Helical" evidence="1">
    <location>
        <begin position="1344"/>
        <end position="1371"/>
    </location>
</feature>
<comment type="caution">
    <text evidence="3">The sequence shown here is derived from an EMBL/GenBank/DDBJ whole genome shotgun (WGS) entry which is preliminary data.</text>
</comment>
<dbReference type="EMBL" id="CAJZBQ010000032">
    <property type="protein sequence ID" value="CAG9322477.1"/>
    <property type="molecule type" value="Genomic_DNA"/>
</dbReference>
<feature type="transmembrane region" description="Helical" evidence="1">
    <location>
        <begin position="263"/>
        <end position="281"/>
    </location>
</feature>
<feature type="transmembrane region" description="Helical" evidence="1">
    <location>
        <begin position="239"/>
        <end position="257"/>
    </location>
</feature>
<evidence type="ECO:0000259" key="2">
    <source>
        <dbReference type="Pfam" id="PF25474"/>
    </source>
</evidence>
<feature type="transmembrane region" description="Helical" evidence="1">
    <location>
        <begin position="293"/>
        <end position="314"/>
    </location>
</feature>
<dbReference type="PANTHER" id="PTHR31600:SF2">
    <property type="entry name" value="GAMETE ENRICHED GENE 10 PROTEIN-RELATED"/>
    <property type="match status" value="1"/>
</dbReference>
<protein>
    <recommendedName>
        <fullName evidence="2">TmcB/TmcC TPR repeats domain-containing protein</fullName>
    </recommendedName>
</protein>
<evidence type="ECO:0000256" key="1">
    <source>
        <dbReference type="SAM" id="Phobius"/>
    </source>
</evidence>
<gene>
    <name evidence="3" type="ORF">BSTOLATCC_MIC31609</name>
</gene>
<keyword evidence="1" id="KW-0472">Membrane</keyword>
<reference evidence="3" key="1">
    <citation type="submission" date="2021-09" db="EMBL/GenBank/DDBJ databases">
        <authorList>
            <consortium name="AG Swart"/>
            <person name="Singh M."/>
            <person name="Singh A."/>
            <person name="Seah K."/>
            <person name="Emmerich C."/>
        </authorList>
    </citation>
    <scope>NUCLEOTIDE SEQUENCE</scope>
    <source>
        <strain evidence="3">ATCC30299</strain>
    </source>
</reference>
<feature type="transmembrane region" description="Helical" evidence="1">
    <location>
        <begin position="58"/>
        <end position="75"/>
    </location>
</feature>
<feature type="transmembrane region" description="Helical" evidence="1">
    <location>
        <begin position="1071"/>
        <end position="1094"/>
    </location>
</feature>
<organism evidence="3 4">
    <name type="scientific">Blepharisma stoltei</name>
    <dbReference type="NCBI Taxonomy" id="1481888"/>
    <lineage>
        <taxon>Eukaryota</taxon>
        <taxon>Sar</taxon>
        <taxon>Alveolata</taxon>
        <taxon>Ciliophora</taxon>
        <taxon>Postciliodesmatophora</taxon>
        <taxon>Heterotrichea</taxon>
        <taxon>Heterotrichida</taxon>
        <taxon>Blepharismidae</taxon>
        <taxon>Blepharisma</taxon>
    </lineage>
</organism>
<feature type="transmembrane region" description="Helical" evidence="1">
    <location>
        <begin position="1161"/>
        <end position="1184"/>
    </location>
</feature>
<feature type="domain" description="TmcB/TmcC TPR repeats" evidence="2">
    <location>
        <begin position="453"/>
        <end position="551"/>
    </location>
</feature>
<keyword evidence="1" id="KW-0812">Transmembrane</keyword>
<dbReference type="InterPro" id="IPR052994">
    <property type="entry name" value="Tiny_macrocysts_regulators"/>
</dbReference>
<feature type="transmembrane region" description="Helical" evidence="1">
    <location>
        <begin position="320"/>
        <end position="338"/>
    </location>
</feature>
<keyword evidence="4" id="KW-1185">Reference proteome</keyword>
<sequence length="1400" mass="161604">MPEDSKILETETIEVFKLKKYLSTKEEIKINAFKMLEQLLNIAYNAKIKRARQQMQEIIINFIVALQMAIMIWSPNVSIKNWDPDLDTWQTIKYVSFERICGETGTLNIYFYITVFEILLCVFCFIALLSLSYFETTLSYFYILLPKKILCFLTSIGFIPSMMILLVVFKYSTFNYHEISEYSNNISSYYINYGKLVGFFSILLAIILLTINIFSIIFTSDIRHSFAKVNIRSRAFSKLEIAQLFFMFFQCISFVMLNEKYVLISQGFLFIYGFILAKKIISALPYYNPIENAIKSCQISAISISILIFLFSAYLDNGEIIAILNVFLQPFALILVCLKVKSNSAAKIEVNTDFINQYEFERKMRPKLCNELKHDFNDLINKFSYFSQKAKFEYDKLFVLWEATYCFYVLKNEQLARVKLTKMKNAKNTLEGEIQQWLLINKLDNNKTSSFEVKFLEYLDELNRVKAYNLSLCEKLLDVINEILLKSPKIDKLVNMITHVSDQINKMRNSYENLVSSHKQICGIELYASFLQNILHNDDLSNLMLRKIETIKINGFNSAAFNEHNGILLVSVDSISFGEIVYINDPALYILKTSRLDTIGKSFTKFIPLQYRLNHDTYIHEFVQNCTNPDVTNHHDFFLENDEGFLFECQLIIRFTPMYNKVYILISIKSLNTSRQMALISNEGIIQNHTNKFPYFLGCEGASAKNRNISEFISNFSMHSINTLEPKIEMVDNHEIALIHSEKIIKDTKIHTFTIIYSEDDMHIWKSEPKSHQVIYLNSSNDTDTAIYYCNWMPSINQKMYENIKSVFKLTEKLPQVPIENNDNIDVPKDSQKFVEHFSAPKDLLTPLSKDRSNSASNSQSNSAQRFVTKVIQESENRIKFFQSIFFFSVLAVACSNIGILIYIYDEVDHTNSLKTFEHLGEILYLIASSADFVVSISYHVKNGQLSNSSNVLNFNRTILQLNSLKDSIRTDYADWSYCQNSDISIKPLIPVWKYENNNELKMVNFYDAIQEFIIKGNDFISKVETSSDNSNEMKFIIKNSLGFMYEYSDSALEGLVSCEKDRISGQGANIGAFLGLGVGIITLFLAFLIIQVLSINKRYKALWNTVMKVSRLFGAEEKYILIERLAEVHGIDYASIDNNCSSKKSHEDYEKLSFKVLWRYAWRLSMFFLVSVAFYLVIYFALYARCEEFMVSRPVILQTFTKQRALLSRMSLFARDINIPVNEGLFASSYSFKNPKTELVNSASLLNDEILNMRDSRILDLASEDLKKRIFEYSEIDVGILKYGTISAINSMIFQAFSLGSGIDSSSEAKINCFTSGISQIQQDADINFGLANQESKTKIEGILGSIIQITIVYSIGSILVFICFYWPFLISERKILLKIQNFTIILPAKIIFDKKLFK</sequence>
<evidence type="ECO:0000313" key="3">
    <source>
        <dbReference type="EMBL" id="CAG9322477.1"/>
    </source>
</evidence>
<dbReference type="Proteomes" id="UP001162131">
    <property type="component" value="Unassembled WGS sequence"/>
</dbReference>
<dbReference type="InterPro" id="IPR057352">
    <property type="entry name" value="TPR_TmcB/C"/>
</dbReference>
<feature type="transmembrane region" description="Helical" evidence="1">
    <location>
        <begin position="149"/>
        <end position="169"/>
    </location>
</feature>
<feature type="transmembrane region" description="Helical" evidence="1">
    <location>
        <begin position="196"/>
        <end position="218"/>
    </location>
</feature>
<proteinExistence type="predicted"/>
<accession>A0AAU9J8B7</accession>
<dbReference type="PANTHER" id="PTHR31600">
    <property type="entry name" value="TINY MACROCYSTS PROTEIN B-RELATED"/>
    <property type="match status" value="1"/>
</dbReference>
<name>A0AAU9J8B7_9CILI</name>
<evidence type="ECO:0000313" key="4">
    <source>
        <dbReference type="Proteomes" id="UP001162131"/>
    </source>
</evidence>
<dbReference type="Pfam" id="PF25474">
    <property type="entry name" value="TPR_TmcB"/>
    <property type="match status" value="1"/>
</dbReference>